<dbReference type="Pfam" id="PF01822">
    <property type="entry name" value="WSC"/>
    <property type="match status" value="3"/>
</dbReference>
<comment type="caution">
    <text evidence="3">The sequence shown here is derived from an EMBL/GenBank/DDBJ whole genome shotgun (WGS) entry which is preliminary data.</text>
</comment>
<dbReference type="PROSITE" id="PS51212">
    <property type="entry name" value="WSC"/>
    <property type="match status" value="3"/>
</dbReference>
<dbReference type="OrthoDB" id="74764at2759"/>
<dbReference type="RefSeq" id="XP_021872287.1">
    <property type="nucleotide sequence ID" value="XM_022013304.1"/>
</dbReference>
<feature type="domain" description="WSC" evidence="2">
    <location>
        <begin position="364"/>
        <end position="461"/>
    </location>
</feature>
<keyword evidence="1" id="KW-0732">Signal</keyword>
<dbReference type="PANTHER" id="PTHR43662">
    <property type="match status" value="1"/>
</dbReference>
<dbReference type="InParanoid" id="A0A1Y1UMK4"/>
<dbReference type="InterPro" id="IPR018535">
    <property type="entry name" value="DUF1996"/>
</dbReference>
<name>A0A1Y1UMK4_9TREE</name>
<feature type="signal peptide" evidence="1">
    <location>
        <begin position="1"/>
        <end position="19"/>
    </location>
</feature>
<keyword evidence="4" id="KW-1185">Reference proteome</keyword>
<feature type="chain" id="PRO_5013208762" description="WSC domain-containing protein" evidence="1">
    <location>
        <begin position="20"/>
        <end position="677"/>
    </location>
</feature>
<proteinExistence type="predicted"/>
<dbReference type="AlphaFoldDB" id="A0A1Y1UMK4"/>
<sequence>MSALLLVLKFLLDASAVQAYFVLSQPILETTRLDPIVSPGQISGHVHVIAGGSNFNRSMTYESARQSQCTTAPMSLDLSNYWVPQLYYYSPSNQTYQAIPVYGMNAYYLPRAGSDGKVSAFPNGLQMVQGNPNRRTYDGTADSASITYVCLDYNNNHQGDPAWYERNNFFEHNCPDGLRAQVFFRSCWDGVHVTSPDHVSHMAWPSGGVNGGDCPASHPVRLVSLFYEFIFAVQNFPFNNGSDPTWVWANGDTTGYGFHGDFLSGWPELINGTNILQQAIDGCNANNGVGGELNNCPPFVPYLNSSLCLPENPLVNEDIGMGHYISRLPGDNPIWIGNGTKPTYANYTDANTTVGNPQSVIPAGYSFVGCVAEGTSGRALTGASYTGSNVTRGACVAFCESYGYPLAGMEYGSQCYCDYQMRNGASNTTLLDNDEKCDMKCANNAYESCGGPNALTLFNNPSLYPAAEVLPAGWVNSGCVTEAINGRALASYSISSSSMNHSMCIAACSSQGYKYAGVEYASQCFCGNILSTGSVNASSTDCNMACSGNSRQLCGGPDRLTLFTNTKAPSSTPVLPTGWTANGCWTEANNMRALANYSYASNNMTAQNCIAACSSRGYKYAGAEYASQCYCGNVFQSGSVQAATSDCNMACTGASAQFCGGPNRLTTWVNQTWTGDQ</sequence>
<feature type="domain" description="WSC" evidence="2">
    <location>
        <begin position="578"/>
        <end position="671"/>
    </location>
</feature>
<evidence type="ECO:0000313" key="3">
    <source>
        <dbReference type="EMBL" id="ORX38365.1"/>
    </source>
</evidence>
<protein>
    <recommendedName>
        <fullName evidence="2">WSC domain-containing protein</fullName>
    </recommendedName>
</protein>
<evidence type="ECO:0000313" key="4">
    <source>
        <dbReference type="Proteomes" id="UP000193218"/>
    </source>
</evidence>
<dbReference type="STRING" id="4999.A0A1Y1UMK4"/>
<dbReference type="InterPro" id="IPR002889">
    <property type="entry name" value="WSC_carb-bd"/>
</dbReference>
<dbReference type="GeneID" id="33555112"/>
<dbReference type="Pfam" id="PF09362">
    <property type="entry name" value="DUF1996"/>
    <property type="match status" value="1"/>
</dbReference>
<evidence type="ECO:0000256" key="1">
    <source>
        <dbReference type="SAM" id="SignalP"/>
    </source>
</evidence>
<organism evidence="3 4">
    <name type="scientific">Kockovaella imperatae</name>
    <dbReference type="NCBI Taxonomy" id="4999"/>
    <lineage>
        <taxon>Eukaryota</taxon>
        <taxon>Fungi</taxon>
        <taxon>Dikarya</taxon>
        <taxon>Basidiomycota</taxon>
        <taxon>Agaricomycotina</taxon>
        <taxon>Tremellomycetes</taxon>
        <taxon>Tremellales</taxon>
        <taxon>Cuniculitremaceae</taxon>
        <taxon>Kockovaella</taxon>
    </lineage>
</organism>
<feature type="domain" description="WSC" evidence="2">
    <location>
        <begin position="473"/>
        <end position="566"/>
    </location>
</feature>
<gene>
    <name evidence="3" type="ORF">BD324DRAFT_578097</name>
</gene>
<dbReference type="EMBL" id="NBSH01000004">
    <property type="protein sequence ID" value="ORX38365.1"/>
    <property type="molecule type" value="Genomic_DNA"/>
</dbReference>
<evidence type="ECO:0000259" key="2">
    <source>
        <dbReference type="PROSITE" id="PS51212"/>
    </source>
</evidence>
<dbReference type="PANTHER" id="PTHR43662:SF3">
    <property type="entry name" value="DOMAIN PROTEIN, PUTATIVE (AFU_ORTHOLOGUE AFUA_6G11970)-RELATED"/>
    <property type="match status" value="1"/>
</dbReference>
<dbReference type="SMART" id="SM00321">
    <property type="entry name" value="WSC"/>
    <property type="match status" value="3"/>
</dbReference>
<dbReference type="Proteomes" id="UP000193218">
    <property type="component" value="Unassembled WGS sequence"/>
</dbReference>
<reference evidence="3 4" key="1">
    <citation type="submission" date="2017-03" db="EMBL/GenBank/DDBJ databases">
        <title>Widespread Adenine N6-methylation of Active Genes in Fungi.</title>
        <authorList>
            <consortium name="DOE Joint Genome Institute"/>
            <person name="Mondo S.J."/>
            <person name="Dannebaum R.O."/>
            <person name="Kuo R.C."/>
            <person name="Louie K.B."/>
            <person name="Bewick A.J."/>
            <person name="Labutti K."/>
            <person name="Haridas S."/>
            <person name="Kuo A."/>
            <person name="Salamov A."/>
            <person name="Ahrendt S.R."/>
            <person name="Lau R."/>
            <person name="Bowen B.P."/>
            <person name="Lipzen A."/>
            <person name="Sullivan W."/>
            <person name="Andreopoulos W.B."/>
            <person name="Clum A."/>
            <person name="Lindquist E."/>
            <person name="Daum C."/>
            <person name="Northen T.R."/>
            <person name="Ramamoorthy G."/>
            <person name="Schmitz R.J."/>
            <person name="Gryganskyi A."/>
            <person name="Culley D."/>
            <person name="Magnuson J."/>
            <person name="James T.Y."/>
            <person name="O'Malley M.A."/>
            <person name="Stajich J.E."/>
            <person name="Spatafora J.W."/>
            <person name="Visel A."/>
            <person name="Grigoriev I.V."/>
        </authorList>
    </citation>
    <scope>NUCLEOTIDE SEQUENCE [LARGE SCALE GENOMIC DNA]</scope>
    <source>
        <strain evidence="3 4">NRRL Y-17943</strain>
    </source>
</reference>
<accession>A0A1Y1UMK4</accession>